<sequence length="72" mass="8430">MSGYTCRQELRADADNWNRIRAPDFHIIRQMLYLLSSLTRTLPILFSELPTESELSHYLDIWKPSTRAVFGS</sequence>
<organism evidence="1 2">
    <name type="scientific">Elysia crispata</name>
    <name type="common">lettuce slug</name>
    <dbReference type="NCBI Taxonomy" id="231223"/>
    <lineage>
        <taxon>Eukaryota</taxon>
        <taxon>Metazoa</taxon>
        <taxon>Spiralia</taxon>
        <taxon>Lophotrochozoa</taxon>
        <taxon>Mollusca</taxon>
        <taxon>Gastropoda</taxon>
        <taxon>Heterobranchia</taxon>
        <taxon>Euthyneura</taxon>
        <taxon>Panpulmonata</taxon>
        <taxon>Sacoglossa</taxon>
        <taxon>Placobranchoidea</taxon>
        <taxon>Plakobranchidae</taxon>
        <taxon>Elysia</taxon>
    </lineage>
</organism>
<gene>
    <name evidence="1" type="ORF">RRG08_050824</name>
</gene>
<protein>
    <submittedName>
        <fullName evidence="1">Uncharacterized protein</fullName>
    </submittedName>
</protein>
<reference evidence="1" key="1">
    <citation type="journal article" date="2023" name="G3 (Bethesda)">
        <title>A reference genome for the long-term kleptoplast-retaining sea slug Elysia crispata morphotype clarki.</title>
        <authorList>
            <person name="Eastman K.E."/>
            <person name="Pendleton A.L."/>
            <person name="Shaikh M.A."/>
            <person name="Suttiyut T."/>
            <person name="Ogas R."/>
            <person name="Tomko P."/>
            <person name="Gavelis G."/>
            <person name="Widhalm J.R."/>
            <person name="Wisecaver J.H."/>
        </authorList>
    </citation>
    <scope>NUCLEOTIDE SEQUENCE</scope>
    <source>
        <strain evidence="1">ECLA1</strain>
    </source>
</reference>
<dbReference type="Proteomes" id="UP001283361">
    <property type="component" value="Unassembled WGS sequence"/>
</dbReference>
<keyword evidence="2" id="KW-1185">Reference proteome</keyword>
<accession>A0AAE1DWR1</accession>
<dbReference type="EMBL" id="JAWDGP010002060">
    <property type="protein sequence ID" value="KAK3785804.1"/>
    <property type="molecule type" value="Genomic_DNA"/>
</dbReference>
<dbReference type="AlphaFoldDB" id="A0AAE1DWR1"/>
<evidence type="ECO:0000313" key="2">
    <source>
        <dbReference type="Proteomes" id="UP001283361"/>
    </source>
</evidence>
<proteinExistence type="predicted"/>
<comment type="caution">
    <text evidence="1">The sequence shown here is derived from an EMBL/GenBank/DDBJ whole genome shotgun (WGS) entry which is preliminary data.</text>
</comment>
<name>A0AAE1DWR1_9GAST</name>
<evidence type="ECO:0000313" key="1">
    <source>
        <dbReference type="EMBL" id="KAK3785804.1"/>
    </source>
</evidence>